<dbReference type="SUPFAM" id="SSF53756">
    <property type="entry name" value="UDP-Glycosyltransferase/glycogen phosphorylase"/>
    <property type="match status" value="1"/>
</dbReference>
<dbReference type="RefSeq" id="WP_181339117.1">
    <property type="nucleotide sequence ID" value="NZ_JAAKDE010000006.1"/>
</dbReference>
<evidence type="ECO:0000259" key="1">
    <source>
        <dbReference type="Pfam" id="PF00534"/>
    </source>
</evidence>
<evidence type="ECO:0000313" key="3">
    <source>
        <dbReference type="Proteomes" id="UP000657177"/>
    </source>
</evidence>
<proteinExistence type="predicted"/>
<feature type="domain" description="Glycosyl transferase family 1" evidence="1">
    <location>
        <begin position="185"/>
        <end position="306"/>
    </location>
</feature>
<gene>
    <name evidence="2" type="ORF">G5B42_03800</name>
</gene>
<dbReference type="AlphaFoldDB" id="A0A8J6LHX4"/>
<accession>A0A8J6LHX4</accession>
<dbReference type="PANTHER" id="PTHR45947:SF3">
    <property type="entry name" value="SULFOQUINOVOSYL TRANSFERASE SQD2"/>
    <property type="match status" value="1"/>
</dbReference>
<dbReference type="Gene3D" id="3.40.50.2000">
    <property type="entry name" value="Glycogen Phosphorylase B"/>
    <property type="match status" value="2"/>
</dbReference>
<protein>
    <submittedName>
        <fullName evidence="2">Glycosyltransferase</fullName>
    </submittedName>
</protein>
<keyword evidence="3" id="KW-1185">Reference proteome</keyword>
<sequence length="385" mass="44366">MKKLRFHLLGLAHLPTHKKNSACAYTQKVIKLARILKSYGHQVFFYGVEGSELECDEFIQVSTQEILEQTYGKYDQRKEFYKHHPQDLAHLTFNANAIKEINARKAEQDILLCPMGNYQQPIAQAVNLLTVEPGIGYTGVFSAFRVFESYAWMHYVYGLLKQDDGVWYDAVIPNCYDVADFPFEEQKEDYLLYFGRIIWRKGVQVASDVAKATGHQLYVVGQGALDNPLEELALGGEKHIKYLPAVGPEERARLLGKAKAVLMPTFYLEPFGGVNVEAQLCGTPVITSDWGAFPETVLHGVTGYRCRVFEEFCWAVKNIHRIRPHDCRKWAVDNFSLERVGRMYEEYFQRVHRLFGRGWYESNDERRDLEWLCRYYPASASADLS</sequence>
<name>A0A8J6LHX4_9FIRM</name>
<organism evidence="2 3">
    <name type="scientific">Capillibacterium thermochitinicola</name>
    <dbReference type="NCBI Taxonomy" id="2699427"/>
    <lineage>
        <taxon>Bacteria</taxon>
        <taxon>Bacillati</taxon>
        <taxon>Bacillota</taxon>
        <taxon>Capillibacterium</taxon>
    </lineage>
</organism>
<dbReference type="InterPro" id="IPR050194">
    <property type="entry name" value="Glycosyltransferase_grp1"/>
</dbReference>
<reference evidence="2" key="1">
    <citation type="submission" date="2020-06" db="EMBL/GenBank/DDBJ databases">
        <title>Novel chitinolytic bacterium.</title>
        <authorList>
            <person name="Ungkulpasvich U."/>
            <person name="Kosugi A."/>
            <person name="Uke A."/>
        </authorList>
    </citation>
    <scope>NUCLEOTIDE SEQUENCE</scope>
    <source>
        <strain evidence="2">UUS1-1</strain>
    </source>
</reference>
<comment type="caution">
    <text evidence="2">The sequence shown here is derived from an EMBL/GenBank/DDBJ whole genome shotgun (WGS) entry which is preliminary data.</text>
</comment>
<dbReference type="InterPro" id="IPR001296">
    <property type="entry name" value="Glyco_trans_1"/>
</dbReference>
<evidence type="ECO:0000313" key="2">
    <source>
        <dbReference type="EMBL" id="MBA2132665.1"/>
    </source>
</evidence>
<dbReference type="Pfam" id="PF00534">
    <property type="entry name" value="Glycos_transf_1"/>
    <property type="match status" value="1"/>
</dbReference>
<dbReference type="Proteomes" id="UP000657177">
    <property type="component" value="Unassembled WGS sequence"/>
</dbReference>
<dbReference type="EMBL" id="JAAKDE010000006">
    <property type="protein sequence ID" value="MBA2132665.1"/>
    <property type="molecule type" value="Genomic_DNA"/>
</dbReference>
<dbReference type="GO" id="GO:0016757">
    <property type="term" value="F:glycosyltransferase activity"/>
    <property type="evidence" value="ECO:0007669"/>
    <property type="project" value="InterPro"/>
</dbReference>
<dbReference type="PANTHER" id="PTHR45947">
    <property type="entry name" value="SULFOQUINOVOSYL TRANSFERASE SQD2"/>
    <property type="match status" value="1"/>
</dbReference>